<name>A0ABW8QUQ2_9PSED</name>
<evidence type="ECO:0000313" key="1">
    <source>
        <dbReference type="EMBL" id="MFK9002700.1"/>
    </source>
</evidence>
<reference evidence="1 2" key="1">
    <citation type="submission" date="2024-11" db="EMBL/GenBank/DDBJ databases">
        <authorList>
            <person name="Lucas J.A."/>
        </authorList>
    </citation>
    <scope>NUCLEOTIDE SEQUENCE [LARGE SCALE GENOMIC DNA]</scope>
    <source>
        <strain evidence="1 2">Z 7.15</strain>
    </source>
</reference>
<dbReference type="EMBL" id="JBJHQF010000001">
    <property type="protein sequence ID" value="MFK9002700.1"/>
    <property type="molecule type" value="Genomic_DNA"/>
</dbReference>
<proteinExistence type="predicted"/>
<sequence length="611" mass="69842">MTAPEDENLSIPSPASITTMSSPYPAFILEKLYKNVIHTISSSPYLVQNAYRFLEEAITPFAGGKSVDEIFYLPPQASPSPMSTANPGTLRSIFESIVFINTPLTTYSQACEFYYNSAGTLHKLHSAFQRAVKNALFKLQGIQFYLDRMDNFWAARHEAYPYTNKEYMARSLAAQIQCASMVKKNDLSLNLESVDLILRLAHLTIKPDAYAYRVSLTQSANAADISLVGAFLITRKPEDTVGSLNPCVLYMPGVKLQQFDSMTMMKTYLATHLINPMAPQNPFLHCVSLHQQRVLEDLINRRLLDVQNITLSPFPIDQHFFSDHIQALIDQQKQDLIYRWSQTNRPVATTTNRDDFQPRYILNYESFLFFRDTLHNHAIPALEVWQQGQLPVAVTEPVPELEPTPTLLKPIRLHVIFHKDLEPNALTVFPGFMFNWPVLPRNFLLVKNNYFSWLITELENISSRKVELIEIKKEVAPELYNFNYTSITIKDASARWKKAVTQYLERTSQTTSPLDKFILLTYSDPVPFQYAGLANKTGGQFAVASILRYNTFAHEVGHLLGAEHDAAAVIYDGWWSDTLMSTSAWRVFRTTAYRFSDKNRELIKTYLCQFD</sequence>
<organism evidence="1 2">
    <name type="scientific">Pseudomonas pergaminensis</name>
    <dbReference type="NCBI Taxonomy" id="2853159"/>
    <lineage>
        <taxon>Bacteria</taxon>
        <taxon>Pseudomonadati</taxon>
        <taxon>Pseudomonadota</taxon>
        <taxon>Gammaproteobacteria</taxon>
        <taxon>Pseudomonadales</taxon>
        <taxon>Pseudomonadaceae</taxon>
        <taxon>Pseudomonas</taxon>
    </lineage>
</organism>
<gene>
    <name evidence="1" type="ORF">ACJEBJ_01025</name>
</gene>
<dbReference type="RefSeq" id="WP_406596247.1">
    <property type="nucleotide sequence ID" value="NZ_JBJHQF010000001.1"/>
</dbReference>
<keyword evidence="2" id="KW-1185">Reference proteome</keyword>
<dbReference type="Proteomes" id="UP001623008">
    <property type="component" value="Unassembled WGS sequence"/>
</dbReference>
<accession>A0ABW8QUQ2</accession>
<dbReference type="Gene3D" id="3.40.390.10">
    <property type="entry name" value="Collagenase (Catalytic Domain)"/>
    <property type="match status" value="1"/>
</dbReference>
<protein>
    <submittedName>
        <fullName evidence="1">Reprolysin-like metallopeptidase</fullName>
    </submittedName>
</protein>
<evidence type="ECO:0000313" key="2">
    <source>
        <dbReference type="Proteomes" id="UP001623008"/>
    </source>
</evidence>
<comment type="caution">
    <text evidence="1">The sequence shown here is derived from an EMBL/GenBank/DDBJ whole genome shotgun (WGS) entry which is preliminary data.</text>
</comment>
<dbReference type="InterPro" id="IPR024079">
    <property type="entry name" value="MetalloPept_cat_dom_sf"/>
</dbReference>
<dbReference type="SUPFAM" id="SSF55486">
    <property type="entry name" value="Metalloproteases ('zincins'), catalytic domain"/>
    <property type="match status" value="1"/>
</dbReference>